<evidence type="ECO:0000313" key="3">
    <source>
        <dbReference type="Proteomes" id="UP000314294"/>
    </source>
</evidence>
<gene>
    <name evidence="2" type="primary">PCSK5_4</name>
    <name evidence="2" type="ORF">EYF80_013252</name>
</gene>
<evidence type="ECO:0000313" key="2">
    <source>
        <dbReference type="EMBL" id="TNN76602.1"/>
    </source>
</evidence>
<reference evidence="2 3" key="1">
    <citation type="submission" date="2019-03" db="EMBL/GenBank/DDBJ databases">
        <title>First draft genome of Liparis tanakae, snailfish: a comprehensive survey of snailfish specific genes.</title>
        <authorList>
            <person name="Kim W."/>
            <person name="Song I."/>
            <person name="Jeong J.-H."/>
            <person name="Kim D."/>
            <person name="Kim S."/>
            <person name="Ryu S."/>
            <person name="Song J.Y."/>
            <person name="Lee S.K."/>
        </authorList>
    </citation>
    <scope>NUCLEOTIDE SEQUENCE [LARGE SCALE GENOMIC DNA]</scope>
    <source>
        <tissue evidence="2">Muscle</tissue>
    </source>
</reference>
<keyword evidence="3" id="KW-1185">Reference proteome</keyword>
<organism evidence="2 3">
    <name type="scientific">Liparis tanakae</name>
    <name type="common">Tanaka's snailfish</name>
    <dbReference type="NCBI Taxonomy" id="230148"/>
    <lineage>
        <taxon>Eukaryota</taxon>
        <taxon>Metazoa</taxon>
        <taxon>Chordata</taxon>
        <taxon>Craniata</taxon>
        <taxon>Vertebrata</taxon>
        <taxon>Euteleostomi</taxon>
        <taxon>Actinopterygii</taxon>
        <taxon>Neopterygii</taxon>
        <taxon>Teleostei</taxon>
        <taxon>Neoteleostei</taxon>
        <taxon>Acanthomorphata</taxon>
        <taxon>Eupercaria</taxon>
        <taxon>Perciformes</taxon>
        <taxon>Cottioidei</taxon>
        <taxon>Cottales</taxon>
        <taxon>Liparidae</taxon>
        <taxon>Liparis</taxon>
    </lineage>
</organism>
<dbReference type="OrthoDB" id="300641at2759"/>
<dbReference type="EMBL" id="SRLO01000092">
    <property type="protein sequence ID" value="TNN76602.1"/>
    <property type="molecule type" value="Genomic_DNA"/>
</dbReference>
<accession>A0A4Z2IGZ8</accession>
<evidence type="ECO:0000256" key="1">
    <source>
        <dbReference type="SAM" id="MobiDB-lite"/>
    </source>
</evidence>
<name>A0A4Z2IGZ8_9TELE</name>
<dbReference type="Gene3D" id="2.10.220.10">
    <property type="entry name" value="Hormone Receptor, Insulin-like Growth Factor Receptor 1, Chain A, domain 2"/>
    <property type="match status" value="1"/>
</dbReference>
<dbReference type="Proteomes" id="UP000314294">
    <property type="component" value="Unassembled WGS sequence"/>
</dbReference>
<feature type="region of interest" description="Disordered" evidence="1">
    <location>
        <begin position="1"/>
        <end position="33"/>
    </location>
</feature>
<dbReference type="InterPro" id="IPR006212">
    <property type="entry name" value="Furin_repeat"/>
</dbReference>
<comment type="caution">
    <text evidence="2">The sequence shown here is derived from an EMBL/GenBank/DDBJ whole genome shotgun (WGS) entry which is preliminary data.</text>
</comment>
<protein>
    <submittedName>
        <fullName evidence="2">Proprotein convertase subtilisin/kexin type 5</fullName>
    </submittedName>
</protein>
<proteinExistence type="predicted"/>
<sequence>MIYGTAGRPSPRRGERGARSAEMLPDSDLTEEYSGPCDPECGADGCEGPGPQRCVTCSHFVLKFKNSTRSARSHGVKSGAFYTMQCLVMLQNI</sequence>
<dbReference type="AlphaFoldDB" id="A0A4Z2IGZ8"/>
<dbReference type="CDD" id="cd00064">
    <property type="entry name" value="FU"/>
    <property type="match status" value="1"/>
</dbReference>